<name>A0A9W9IGP6_9EURO</name>
<comment type="caution">
    <text evidence="2">The sequence shown here is derived from an EMBL/GenBank/DDBJ whole genome shotgun (WGS) entry which is preliminary data.</text>
</comment>
<accession>A0A9W9IGP6</accession>
<protein>
    <recommendedName>
        <fullName evidence="1">Berberine/berberine-like domain-containing protein</fullName>
    </recommendedName>
</protein>
<proteinExistence type="predicted"/>
<evidence type="ECO:0000313" key="2">
    <source>
        <dbReference type="EMBL" id="KAJ5178753.1"/>
    </source>
</evidence>
<dbReference type="AlphaFoldDB" id="A0A9W9IGP6"/>
<dbReference type="GO" id="GO:0050660">
    <property type="term" value="F:flavin adenine dinucleotide binding"/>
    <property type="evidence" value="ECO:0007669"/>
    <property type="project" value="InterPro"/>
</dbReference>
<gene>
    <name evidence="2" type="ORF">N7492_001963</name>
</gene>
<dbReference type="EMBL" id="JAPQKO010000002">
    <property type="protein sequence ID" value="KAJ5178753.1"/>
    <property type="molecule type" value="Genomic_DNA"/>
</dbReference>
<evidence type="ECO:0000313" key="3">
    <source>
        <dbReference type="Proteomes" id="UP001146351"/>
    </source>
</evidence>
<keyword evidence="3" id="KW-1185">Reference proteome</keyword>
<sequence length="261" mass="28987">MRTFPEVPFMAYNFNITTAANDPRFWDTFAQFNVALPSINDGGGSGYYLSYPNLPLSGKTSMATLTNLAEVNKLFQPLKAKLQEIPDVKTQNMSIPFPSIRSTMFTMLLGGSKSDVSGDFRAWRSFRLDPNAVIWGHTVAGGAVAANWDKIDNAVNPAWRKAVTHMLFGRGHLLEHDLGGDSNLRSVEGAHHMGAYLNEACPHEPEFQASFRGENYPRLYSIKQKWNPRGLFIVRKGVGSEDGNDDGLCMVARDHGRSFNI</sequence>
<dbReference type="Pfam" id="PF08031">
    <property type="entry name" value="BBE"/>
    <property type="match status" value="1"/>
</dbReference>
<evidence type="ECO:0000259" key="1">
    <source>
        <dbReference type="Pfam" id="PF08031"/>
    </source>
</evidence>
<reference evidence="2" key="1">
    <citation type="submission" date="2022-11" db="EMBL/GenBank/DDBJ databases">
        <authorList>
            <person name="Petersen C."/>
        </authorList>
    </citation>
    <scope>NUCLEOTIDE SEQUENCE</scope>
    <source>
        <strain evidence="2">IBT 21917</strain>
    </source>
</reference>
<dbReference type="Proteomes" id="UP001146351">
    <property type="component" value="Unassembled WGS sequence"/>
</dbReference>
<feature type="domain" description="Berberine/berberine-like" evidence="1">
    <location>
        <begin position="195"/>
        <end position="238"/>
    </location>
</feature>
<dbReference type="OrthoDB" id="4368273at2759"/>
<organism evidence="2 3">
    <name type="scientific">Penicillium capsulatum</name>
    <dbReference type="NCBI Taxonomy" id="69766"/>
    <lineage>
        <taxon>Eukaryota</taxon>
        <taxon>Fungi</taxon>
        <taxon>Dikarya</taxon>
        <taxon>Ascomycota</taxon>
        <taxon>Pezizomycotina</taxon>
        <taxon>Eurotiomycetes</taxon>
        <taxon>Eurotiomycetidae</taxon>
        <taxon>Eurotiales</taxon>
        <taxon>Aspergillaceae</taxon>
        <taxon>Penicillium</taxon>
    </lineage>
</organism>
<dbReference type="InterPro" id="IPR012951">
    <property type="entry name" value="BBE"/>
</dbReference>
<dbReference type="GO" id="GO:0016491">
    <property type="term" value="F:oxidoreductase activity"/>
    <property type="evidence" value="ECO:0007669"/>
    <property type="project" value="InterPro"/>
</dbReference>
<reference evidence="2" key="2">
    <citation type="journal article" date="2023" name="IMA Fungus">
        <title>Comparative genomic study of the Penicillium genus elucidates a diverse pangenome and 15 lateral gene transfer events.</title>
        <authorList>
            <person name="Petersen C."/>
            <person name="Sorensen T."/>
            <person name="Nielsen M.R."/>
            <person name="Sondergaard T.E."/>
            <person name="Sorensen J.L."/>
            <person name="Fitzpatrick D.A."/>
            <person name="Frisvad J.C."/>
            <person name="Nielsen K.L."/>
        </authorList>
    </citation>
    <scope>NUCLEOTIDE SEQUENCE</scope>
    <source>
        <strain evidence="2">IBT 21917</strain>
    </source>
</reference>